<comment type="caution">
    <text evidence="2">The sequence shown here is derived from an EMBL/GenBank/DDBJ whole genome shotgun (WGS) entry which is preliminary data.</text>
</comment>
<keyword evidence="1" id="KW-1133">Transmembrane helix</keyword>
<evidence type="ECO:0000256" key="1">
    <source>
        <dbReference type="SAM" id="Phobius"/>
    </source>
</evidence>
<dbReference type="Proteomes" id="UP000436483">
    <property type="component" value="Unassembled WGS sequence"/>
</dbReference>
<dbReference type="RefSeq" id="WP_160888201.1">
    <property type="nucleotide sequence ID" value="NZ_WURB01000035.1"/>
</dbReference>
<sequence length="225" mass="23317">MSQQSIHDRIMFRSKSSQAADETFYPPLKSRRKVSTVLLSVVGLVAVAGLGLAAMQYAGVLTMLQPSASAKTAAPDPSLPNTPFLAHAKQAGLKTCANVFPVLGQLLTNGSTYNVQTDWQNSEPDKHAVQALVGLDYTTQSYSGPAAGIVFAAPNGPACEGTMVRVSPFPKPCNEIPAAFAQGSKLENTLGQVAVYALANNGGQALLLPSSGNTCIVVSVAVAKG</sequence>
<organism evidence="2 3">
    <name type="scientific">Microvirga makkahensis</name>
    <dbReference type="NCBI Taxonomy" id="1128670"/>
    <lineage>
        <taxon>Bacteria</taxon>
        <taxon>Pseudomonadati</taxon>
        <taxon>Pseudomonadota</taxon>
        <taxon>Alphaproteobacteria</taxon>
        <taxon>Hyphomicrobiales</taxon>
        <taxon>Methylobacteriaceae</taxon>
        <taxon>Microvirga</taxon>
    </lineage>
</organism>
<keyword evidence="1" id="KW-0812">Transmembrane</keyword>
<protein>
    <submittedName>
        <fullName evidence="2">Uncharacterized protein</fullName>
    </submittedName>
</protein>
<dbReference type="AlphaFoldDB" id="A0A7X3SRL5"/>
<evidence type="ECO:0000313" key="2">
    <source>
        <dbReference type="EMBL" id="MXQ14478.1"/>
    </source>
</evidence>
<evidence type="ECO:0000313" key="3">
    <source>
        <dbReference type="Proteomes" id="UP000436483"/>
    </source>
</evidence>
<feature type="transmembrane region" description="Helical" evidence="1">
    <location>
        <begin position="37"/>
        <end position="58"/>
    </location>
</feature>
<dbReference type="EMBL" id="WURB01000035">
    <property type="protein sequence ID" value="MXQ14478.1"/>
    <property type="molecule type" value="Genomic_DNA"/>
</dbReference>
<reference evidence="2 3" key="2">
    <citation type="submission" date="2020-01" db="EMBL/GenBank/DDBJ databases">
        <title>Microvirga sp. nov., an arsenate reduction bacterium isolated from Tibet hotspring sediments.</title>
        <authorList>
            <person name="Xian W.-D."/>
            <person name="Li W.-J."/>
        </authorList>
    </citation>
    <scope>NUCLEOTIDE SEQUENCE [LARGE SCALE GENOMIC DNA]</scope>
    <source>
        <strain evidence="2 3">KCTC 23863</strain>
    </source>
</reference>
<accession>A0A7X3SRL5</accession>
<keyword evidence="1" id="KW-0472">Membrane</keyword>
<keyword evidence="3" id="KW-1185">Reference proteome</keyword>
<reference evidence="2 3" key="1">
    <citation type="submission" date="2019-12" db="EMBL/GenBank/DDBJ databases">
        <authorList>
            <person name="Yuan C.-G."/>
        </authorList>
    </citation>
    <scope>NUCLEOTIDE SEQUENCE [LARGE SCALE GENOMIC DNA]</scope>
    <source>
        <strain evidence="2 3">KCTC 23863</strain>
    </source>
</reference>
<dbReference type="OrthoDB" id="7573289at2"/>
<proteinExistence type="predicted"/>
<gene>
    <name evidence="2" type="ORF">GR328_24110</name>
</gene>
<name>A0A7X3SRL5_9HYPH</name>